<dbReference type="RefSeq" id="WP_274128352.1">
    <property type="nucleotide sequence ID" value="NZ_JANCLL010000024.1"/>
</dbReference>
<protein>
    <recommendedName>
        <fullName evidence="1">Tip attachment protein J central straight fiber domain-containing protein</fullName>
    </recommendedName>
</protein>
<comment type="caution">
    <text evidence="2">The sequence shown here is derived from an EMBL/GenBank/DDBJ whole genome shotgun (WGS) entry which is preliminary data.</text>
</comment>
<feature type="domain" description="Tip attachment protein J central straight fiber" evidence="1">
    <location>
        <begin position="42"/>
        <end position="111"/>
    </location>
</feature>
<feature type="domain" description="Tip attachment protein J central straight fiber" evidence="1">
    <location>
        <begin position="198"/>
        <end position="278"/>
    </location>
</feature>
<dbReference type="InterPro" id="IPR015406">
    <property type="entry name" value="GpJ_CSF"/>
</dbReference>
<reference evidence="2" key="1">
    <citation type="submission" date="2022-07" db="EMBL/GenBank/DDBJ databases">
        <title>Draft genome of Pseudomonas carnis strain LP isolated from cheese.</title>
        <authorList>
            <person name="Wolfe B.E."/>
        </authorList>
    </citation>
    <scope>NUCLEOTIDE SEQUENCE</scope>
    <source>
        <strain evidence="2">LP</strain>
    </source>
</reference>
<dbReference type="Pfam" id="PF09327">
    <property type="entry name" value="Phage_Tail_Tip"/>
    <property type="match status" value="2"/>
</dbReference>
<dbReference type="EMBL" id="JANCLL010000024">
    <property type="protein sequence ID" value="MDD1946032.1"/>
    <property type="molecule type" value="Genomic_DNA"/>
</dbReference>
<organism evidence="2 3">
    <name type="scientific">Pseudomonas carnis</name>
    <dbReference type="NCBI Taxonomy" id="2487355"/>
    <lineage>
        <taxon>Bacteria</taxon>
        <taxon>Pseudomonadati</taxon>
        <taxon>Pseudomonadota</taxon>
        <taxon>Gammaproteobacteria</taxon>
        <taxon>Pseudomonadales</taxon>
        <taxon>Pseudomonadaceae</taxon>
        <taxon>Pseudomonas</taxon>
    </lineage>
</organism>
<evidence type="ECO:0000313" key="3">
    <source>
        <dbReference type="Proteomes" id="UP001150614"/>
    </source>
</evidence>
<evidence type="ECO:0000313" key="2">
    <source>
        <dbReference type="EMBL" id="MDD1946032.1"/>
    </source>
</evidence>
<dbReference type="Proteomes" id="UP001150614">
    <property type="component" value="Unassembled WGS sequence"/>
</dbReference>
<keyword evidence="3" id="KW-1185">Reference proteome</keyword>
<gene>
    <name evidence="2" type="ORF">NMG11_19610</name>
</gene>
<name>A0ABT5RKR9_9PSED</name>
<evidence type="ECO:0000259" key="1">
    <source>
        <dbReference type="Pfam" id="PF09327"/>
    </source>
</evidence>
<sequence length="350" mass="38344">MSDPQFNALAGQVSVISAQIQSEQCARMVADEALASRVTASEAAIAAVKLQIRVLESGAASEKILLGRRLDGIEKAYVGPIQSSNYVPGVSGWKLEKDGTFEINACILGSAAQAPERQMVSVEVASWSKYDLPKNAANLLQFMQAELERVPEEYRHAAEFEEFDASYGDEQFNGRLFLSYSRLETEEELADRLEKAKVAGTHISIKNGQMTVTQDGVVRFKIGNINQPEPVKPQPFKVDGDQVFINETFLHDASITNAKIVPGGKLYAGTGLGSIIDPSRFEIASQHPELGRAFIAGDASNILDLLKGQIEVDNLGEALRDRIDKIYETVNEKVKEVIRSELRPGGLLHR</sequence>
<accession>A0ABT5RKR9</accession>
<proteinExistence type="predicted"/>